<evidence type="ECO:0000313" key="1">
    <source>
        <dbReference type="EMBL" id="KAH7903078.1"/>
    </source>
</evidence>
<evidence type="ECO:0000313" key="2">
    <source>
        <dbReference type="Proteomes" id="UP000790377"/>
    </source>
</evidence>
<keyword evidence="2" id="KW-1185">Reference proteome</keyword>
<reference evidence="1" key="1">
    <citation type="journal article" date="2021" name="New Phytol.">
        <title>Evolutionary innovations through gain and loss of genes in the ectomycorrhizal Boletales.</title>
        <authorList>
            <person name="Wu G."/>
            <person name="Miyauchi S."/>
            <person name="Morin E."/>
            <person name="Kuo A."/>
            <person name="Drula E."/>
            <person name="Varga T."/>
            <person name="Kohler A."/>
            <person name="Feng B."/>
            <person name="Cao Y."/>
            <person name="Lipzen A."/>
            <person name="Daum C."/>
            <person name="Hundley H."/>
            <person name="Pangilinan J."/>
            <person name="Johnson J."/>
            <person name="Barry K."/>
            <person name="LaButti K."/>
            <person name="Ng V."/>
            <person name="Ahrendt S."/>
            <person name="Min B."/>
            <person name="Choi I.G."/>
            <person name="Park H."/>
            <person name="Plett J.M."/>
            <person name="Magnuson J."/>
            <person name="Spatafora J.W."/>
            <person name="Nagy L.G."/>
            <person name="Henrissat B."/>
            <person name="Grigoriev I.V."/>
            <person name="Yang Z.L."/>
            <person name="Xu J."/>
            <person name="Martin F.M."/>
        </authorList>
    </citation>
    <scope>NUCLEOTIDE SEQUENCE</scope>
    <source>
        <strain evidence="1">ATCC 28755</strain>
    </source>
</reference>
<protein>
    <submittedName>
        <fullName evidence="1">Uncharacterized protein</fullName>
    </submittedName>
</protein>
<dbReference type="Proteomes" id="UP000790377">
    <property type="component" value="Unassembled WGS sequence"/>
</dbReference>
<dbReference type="EMBL" id="MU269244">
    <property type="protein sequence ID" value="KAH7903078.1"/>
    <property type="molecule type" value="Genomic_DNA"/>
</dbReference>
<organism evidence="1 2">
    <name type="scientific">Hygrophoropsis aurantiaca</name>
    <dbReference type="NCBI Taxonomy" id="72124"/>
    <lineage>
        <taxon>Eukaryota</taxon>
        <taxon>Fungi</taxon>
        <taxon>Dikarya</taxon>
        <taxon>Basidiomycota</taxon>
        <taxon>Agaricomycotina</taxon>
        <taxon>Agaricomycetes</taxon>
        <taxon>Agaricomycetidae</taxon>
        <taxon>Boletales</taxon>
        <taxon>Coniophorineae</taxon>
        <taxon>Hygrophoropsidaceae</taxon>
        <taxon>Hygrophoropsis</taxon>
    </lineage>
</organism>
<comment type="caution">
    <text evidence="1">The sequence shown here is derived from an EMBL/GenBank/DDBJ whole genome shotgun (WGS) entry which is preliminary data.</text>
</comment>
<accession>A0ACB7ZQP1</accession>
<name>A0ACB7ZQP1_9AGAM</name>
<sequence length="169" mass="18913">MLLTTLYDIWCTTVNLITEDLNRDVVEAVLLASACEEPAHIEIPLRGVNEPAVDCWLPFSRGFCMEPPPPDGSICNLILDEIPGVPNHKFAFRYTFYFFKQSTPNLPSNVCVGSFSRSRNAPSVHGDIVVIKHDLEDKVVNIQPREIDFIATIAALAANQRMFRLHSGE</sequence>
<gene>
    <name evidence="1" type="ORF">BJ138DRAFT_1168594</name>
</gene>
<proteinExistence type="predicted"/>